<dbReference type="GO" id="GO:0022857">
    <property type="term" value="F:transmembrane transporter activity"/>
    <property type="evidence" value="ECO:0007669"/>
    <property type="project" value="UniProtKB-UniRule"/>
</dbReference>
<feature type="transmembrane region" description="Helical" evidence="2">
    <location>
        <begin position="427"/>
        <end position="447"/>
    </location>
</feature>
<dbReference type="PANTHER" id="PTHR43849:SF2">
    <property type="entry name" value="BLL3936 PROTEIN"/>
    <property type="match status" value="1"/>
</dbReference>
<feature type="transmembrane region" description="Helical" evidence="2">
    <location>
        <begin position="452"/>
        <end position="472"/>
    </location>
</feature>
<reference evidence="4" key="1">
    <citation type="submission" date="2017-05" db="EMBL/GenBank/DDBJ databases">
        <authorList>
            <person name="Imhoff J.F."/>
            <person name="Rahn T."/>
            <person name="Kuenzel S."/>
            <person name="Neulinger S.C."/>
        </authorList>
    </citation>
    <scope>NUCLEOTIDE SEQUENCE</scope>
    <source>
        <strain evidence="4">LMG 28126</strain>
    </source>
</reference>
<dbReference type="EMBL" id="NHSD01000115">
    <property type="protein sequence ID" value="MBK5926284.1"/>
    <property type="molecule type" value="Genomic_DNA"/>
</dbReference>
<sequence length="601" mass="63602">MGWLDWPLAVAGAASSLYLLVFFDEIFIRRVGFPQPIDYIIGMIGIIMVLEATRRTMGETLAVIGAAALMYAIFGPLLPGDLAHRGYGIVRLVEHLYLGTEGIYGIALGVVATFVFHFVLFGVLAQASGLGQLFIDLASIVAGRYTGGPAKVSVVSSGFFGMISGSPVANTVTTGAFTIPLMISKGFSPRFAAATEASASCGGQVTPPIMGAAAFVMTEMLGVPYNELILIAIIPAAFHYLATLYMVHLEARRLGLSGMDRDAIPQFRDVLVRSWHLFIPLIVMVTMLLMKFTPFLAAFWGIVLTILCSYIPMVMQALGLGSRMDRASALTPRRLTRALETGAQQSIAITAACACVGFILGVTTLTGMGFKFAGVVLDSAGALGVWITALDPLGVLQQNSVTLFFALIFVAMACILMGAGLPTTPTYIILAAIAAPALQQLGVPLLATHFFVFYYGVLADITPPVALAAYAASGISRSDPMQTGMTAFRLSMGKALVPMMFIYAPVLLFIDFTVYDFALALSSGVLSIVALSVAYIGFFQAPVQRWEKWVLSLAGLVLVAHDLLAVGLAGAVVAAILLRNAARARSDAARAGASPSRRAPP</sequence>
<feature type="transmembrane region" description="Helical" evidence="2">
    <location>
        <begin position="103"/>
        <end position="124"/>
    </location>
</feature>
<keyword evidence="1" id="KW-1003">Cell membrane</keyword>
<keyword evidence="2" id="KW-1133">Transmembrane helix</keyword>
<keyword evidence="2" id="KW-0472">Membrane</keyword>
<feature type="transmembrane region" description="Helical" evidence="2">
    <location>
        <begin position="270"/>
        <end position="290"/>
    </location>
</feature>
<keyword evidence="1" id="KW-0813">Transport</keyword>
<evidence type="ECO:0000256" key="1">
    <source>
        <dbReference type="RuleBase" id="RU369079"/>
    </source>
</evidence>
<evidence type="ECO:0000313" key="5">
    <source>
        <dbReference type="Proteomes" id="UP000706333"/>
    </source>
</evidence>
<dbReference type="Pfam" id="PF06808">
    <property type="entry name" value="DctM"/>
    <property type="match status" value="1"/>
</dbReference>
<comment type="function">
    <text evidence="1">Part of the tripartite ATP-independent periplasmic (TRAP) transport system.</text>
</comment>
<feature type="transmembrane region" description="Helical" evidence="2">
    <location>
        <begin position="342"/>
        <end position="362"/>
    </location>
</feature>
<protein>
    <submittedName>
        <fullName evidence="4">Transporter</fullName>
    </submittedName>
</protein>
<feature type="transmembrane region" description="Helical" evidence="2">
    <location>
        <begin position="228"/>
        <end position="249"/>
    </location>
</feature>
<name>A0A934TH81_9RHOB</name>
<keyword evidence="5" id="KW-1185">Reference proteome</keyword>
<dbReference type="GO" id="GO:0005886">
    <property type="term" value="C:plasma membrane"/>
    <property type="evidence" value="ECO:0007669"/>
    <property type="project" value="UniProtKB-SubCell"/>
</dbReference>
<keyword evidence="1" id="KW-0997">Cell inner membrane</keyword>
<feature type="transmembrane region" description="Helical" evidence="2">
    <location>
        <begin position="550"/>
        <end position="578"/>
    </location>
</feature>
<feature type="domain" description="TRAP C4-dicarboxylate transport system permease DctM subunit" evidence="3">
    <location>
        <begin position="44"/>
        <end position="513"/>
    </location>
</feature>
<accession>A0A934TH81</accession>
<feature type="transmembrane region" description="Helical" evidence="2">
    <location>
        <begin position="517"/>
        <end position="538"/>
    </location>
</feature>
<keyword evidence="2" id="KW-0812">Transmembrane</keyword>
<feature type="transmembrane region" description="Helical" evidence="2">
    <location>
        <begin position="492"/>
        <end position="510"/>
    </location>
</feature>
<dbReference type="AlphaFoldDB" id="A0A934TH81"/>
<comment type="caution">
    <text evidence="4">The sequence shown here is derived from an EMBL/GenBank/DDBJ whole genome shotgun (WGS) entry which is preliminary data.</text>
</comment>
<organism evidence="4 5">
    <name type="scientific">Rhodobaculum claviforme</name>
    <dbReference type="NCBI Taxonomy" id="1549854"/>
    <lineage>
        <taxon>Bacteria</taxon>
        <taxon>Pseudomonadati</taxon>
        <taxon>Pseudomonadota</taxon>
        <taxon>Alphaproteobacteria</taxon>
        <taxon>Rhodobacterales</taxon>
        <taxon>Paracoccaceae</taxon>
        <taxon>Rhodobaculum</taxon>
    </lineage>
</organism>
<evidence type="ECO:0000256" key="2">
    <source>
        <dbReference type="SAM" id="Phobius"/>
    </source>
</evidence>
<reference evidence="4" key="2">
    <citation type="journal article" date="2020" name="Microorganisms">
        <title>Osmotic Adaptation and Compatible Solute Biosynthesis of Phototrophic Bacteria as Revealed from Genome Analyses.</title>
        <authorList>
            <person name="Imhoff J.F."/>
            <person name="Rahn T."/>
            <person name="Kunzel S."/>
            <person name="Keller A."/>
            <person name="Neulinger S.C."/>
        </authorList>
    </citation>
    <scope>NUCLEOTIDE SEQUENCE</scope>
    <source>
        <strain evidence="4">LMG 28126</strain>
    </source>
</reference>
<dbReference type="PANTHER" id="PTHR43849">
    <property type="entry name" value="BLL3936 PROTEIN"/>
    <property type="match status" value="1"/>
</dbReference>
<evidence type="ECO:0000259" key="3">
    <source>
        <dbReference type="Pfam" id="PF06808"/>
    </source>
</evidence>
<dbReference type="InterPro" id="IPR011853">
    <property type="entry name" value="TRAP_DctM-Dct_fused"/>
</dbReference>
<comment type="subcellular location">
    <subcellularLocation>
        <location evidence="1">Cell inner membrane</location>
        <topology evidence="1">Multi-pass membrane protein</topology>
    </subcellularLocation>
</comment>
<feature type="transmembrane region" description="Helical" evidence="2">
    <location>
        <begin position="368"/>
        <end position="389"/>
    </location>
</feature>
<feature type="transmembrane region" description="Helical" evidence="2">
    <location>
        <begin position="296"/>
        <end position="321"/>
    </location>
</feature>
<feature type="transmembrane region" description="Helical" evidence="2">
    <location>
        <begin position="60"/>
        <end position="82"/>
    </location>
</feature>
<dbReference type="Proteomes" id="UP000706333">
    <property type="component" value="Unassembled WGS sequence"/>
</dbReference>
<feature type="transmembrane region" description="Helical" evidence="2">
    <location>
        <begin position="6"/>
        <end position="24"/>
    </location>
</feature>
<gene>
    <name evidence="4" type="ORF">CCR87_02760</name>
</gene>
<dbReference type="InterPro" id="IPR010656">
    <property type="entry name" value="DctM"/>
</dbReference>
<proteinExistence type="predicted"/>
<dbReference type="NCBIfam" id="TIGR02123">
    <property type="entry name" value="TRAP_fused"/>
    <property type="match status" value="1"/>
</dbReference>
<evidence type="ECO:0000313" key="4">
    <source>
        <dbReference type="EMBL" id="MBK5926284.1"/>
    </source>
</evidence>
<feature type="transmembrane region" description="Helical" evidence="2">
    <location>
        <begin position="401"/>
        <end position="421"/>
    </location>
</feature>